<protein>
    <submittedName>
        <fullName evidence="1">Uncharacterized protein</fullName>
    </submittedName>
</protein>
<sequence>MTHVYLTQGEHPYVPGCPLSVHATRKGAQAQALSLLNVVRDDYGPCKRWSGVALQRTKVRLENDCNVDQPDWDIWITKLELGD</sequence>
<dbReference type="EMBL" id="LR796258">
    <property type="protein sequence ID" value="CAB4132117.1"/>
    <property type="molecule type" value="Genomic_DNA"/>
</dbReference>
<proteinExistence type="predicted"/>
<gene>
    <name evidence="1" type="ORF">UFOVP134_34</name>
</gene>
<evidence type="ECO:0000313" key="1">
    <source>
        <dbReference type="EMBL" id="CAB4132117.1"/>
    </source>
</evidence>
<name>A0A6J5LGA3_9CAUD</name>
<organism evidence="1">
    <name type="scientific">uncultured Caudovirales phage</name>
    <dbReference type="NCBI Taxonomy" id="2100421"/>
    <lineage>
        <taxon>Viruses</taxon>
        <taxon>Duplodnaviria</taxon>
        <taxon>Heunggongvirae</taxon>
        <taxon>Uroviricota</taxon>
        <taxon>Caudoviricetes</taxon>
        <taxon>Peduoviridae</taxon>
        <taxon>Maltschvirus</taxon>
        <taxon>Maltschvirus maltsch</taxon>
    </lineage>
</organism>
<accession>A0A6J5LGA3</accession>
<reference evidence="1" key="1">
    <citation type="submission" date="2020-04" db="EMBL/GenBank/DDBJ databases">
        <authorList>
            <person name="Chiriac C."/>
            <person name="Salcher M."/>
            <person name="Ghai R."/>
            <person name="Kavagutti S V."/>
        </authorList>
    </citation>
    <scope>NUCLEOTIDE SEQUENCE</scope>
</reference>